<feature type="domain" description="DUF397" evidence="1">
    <location>
        <begin position="9"/>
        <end position="58"/>
    </location>
</feature>
<gene>
    <name evidence="2" type="ORF">LXN57_17650</name>
</gene>
<dbReference type="Proteomes" id="UP001523216">
    <property type="component" value="Unassembled WGS sequence"/>
</dbReference>
<sequence length="64" mass="7106">MIKPTEKPQWRKARRCTGGNCVEVARTDGAVLMRNSTSPDEVLSFTVEEWEAFVAGVKEGDFSS</sequence>
<comment type="caution">
    <text evidence="2">The sequence shown here is derived from an EMBL/GenBank/DDBJ whole genome shotgun (WGS) entry which is preliminary data.</text>
</comment>
<evidence type="ECO:0000313" key="3">
    <source>
        <dbReference type="Proteomes" id="UP001523216"/>
    </source>
</evidence>
<evidence type="ECO:0000259" key="1">
    <source>
        <dbReference type="Pfam" id="PF04149"/>
    </source>
</evidence>
<protein>
    <submittedName>
        <fullName evidence="2">DUF397 domain-containing protein</fullName>
    </submittedName>
</protein>
<evidence type="ECO:0000313" key="2">
    <source>
        <dbReference type="EMBL" id="MCM4079400.1"/>
    </source>
</evidence>
<proteinExistence type="predicted"/>
<dbReference type="EMBL" id="JAMQOL010000022">
    <property type="protein sequence ID" value="MCM4079400.1"/>
    <property type="molecule type" value="Genomic_DNA"/>
</dbReference>
<dbReference type="Pfam" id="PF04149">
    <property type="entry name" value="DUF397"/>
    <property type="match status" value="1"/>
</dbReference>
<dbReference type="InterPro" id="IPR007278">
    <property type="entry name" value="DUF397"/>
</dbReference>
<organism evidence="2 3">
    <name type="scientific">Paractinoplanes hotanensis</name>
    <dbReference type="NCBI Taxonomy" id="2906497"/>
    <lineage>
        <taxon>Bacteria</taxon>
        <taxon>Bacillati</taxon>
        <taxon>Actinomycetota</taxon>
        <taxon>Actinomycetes</taxon>
        <taxon>Micromonosporales</taxon>
        <taxon>Micromonosporaceae</taxon>
        <taxon>Paractinoplanes</taxon>
    </lineage>
</organism>
<dbReference type="RefSeq" id="WP_251799254.1">
    <property type="nucleotide sequence ID" value="NZ_JAMQOL010000022.1"/>
</dbReference>
<keyword evidence="3" id="KW-1185">Reference proteome</keyword>
<name>A0ABT0Y0L6_9ACTN</name>
<accession>A0ABT0Y0L6</accession>
<reference evidence="2 3" key="1">
    <citation type="submission" date="2022-06" db="EMBL/GenBank/DDBJ databases">
        <title>Actinoplanes abujensis sp. nov., isolated from Nigerian arid soil.</title>
        <authorList>
            <person name="Ding P."/>
        </authorList>
    </citation>
    <scope>NUCLEOTIDE SEQUENCE [LARGE SCALE GENOMIC DNA]</scope>
    <source>
        <strain evidence="3">TRM88002</strain>
    </source>
</reference>